<dbReference type="Gene3D" id="3.50.50.60">
    <property type="entry name" value="FAD/NAD(P)-binding domain"/>
    <property type="match status" value="1"/>
</dbReference>
<dbReference type="InterPro" id="IPR023753">
    <property type="entry name" value="FAD/NAD-binding_dom"/>
</dbReference>
<dbReference type="OrthoDB" id="4327079at2759"/>
<organism evidence="2 3">
    <name type="scientific">Strongylus vulgaris</name>
    <name type="common">Blood worm</name>
    <dbReference type="NCBI Taxonomy" id="40348"/>
    <lineage>
        <taxon>Eukaryota</taxon>
        <taxon>Metazoa</taxon>
        <taxon>Ecdysozoa</taxon>
        <taxon>Nematoda</taxon>
        <taxon>Chromadorea</taxon>
        <taxon>Rhabditida</taxon>
        <taxon>Rhabditina</taxon>
        <taxon>Rhabditomorpha</taxon>
        <taxon>Strongyloidea</taxon>
        <taxon>Strongylidae</taxon>
        <taxon>Strongylus</taxon>
    </lineage>
</organism>
<dbReference type="InterPro" id="IPR036188">
    <property type="entry name" value="FAD/NAD-bd_sf"/>
</dbReference>
<evidence type="ECO:0000313" key="2">
    <source>
        <dbReference type="EMBL" id="VDM85993.1"/>
    </source>
</evidence>
<proteinExistence type="predicted"/>
<feature type="domain" description="FAD/NAD(P)-binding" evidence="1">
    <location>
        <begin position="56"/>
        <end position="134"/>
    </location>
</feature>
<accession>A0A3P7JY05</accession>
<dbReference type="InterPro" id="IPR051394">
    <property type="entry name" value="Glutamate_Synthase"/>
</dbReference>
<dbReference type="Proteomes" id="UP000270094">
    <property type="component" value="Unassembled WGS sequence"/>
</dbReference>
<evidence type="ECO:0000313" key="3">
    <source>
        <dbReference type="Proteomes" id="UP000270094"/>
    </source>
</evidence>
<sequence length="162" mass="18050">GAKSVRALEILPKPAATRKPENPWPEWPVIFRIDYGHEEVRSKTGQDPRMYSVSTKEFTTTVNAAGVKVLTGLKVVEVEWEKDDKGAWKLIEKADTLQVIECDLCILAMGFVGPEKTVIEQLGLKMDPRSNILTPKEKYNSEVAKVTVVTGPNSVYQGSFML</sequence>
<dbReference type="EMBL" id="UYYB01148317">
    <property type="protein sequence ID" value="VDM85993.1"/>
    <property type="molecule type" value="Genomic_DNA"/>
</dbReference>
<keyword evidence="3" id="KW-1185">Reference proteome</keyword>
<dbReference type="GO" id="GO:0016491">
    <property type="term" value="F:oxidoreductase activity"/>
    <property type="evidence" value="ECO:0007669"/>
    <property type="project" value="InterPro"/>
</dbReference>
<dbReference type="Pfam" id="PF07992">
    <property type="entry name" value="Pyr_redox_2"/>
    <property type="match status" value="1"/>
</dbReference>
<name>A0A3P7JY05_STRVU</name>
<dbReference type="PANTHER" id="PTHR43100:SF3">
    <property type="entry name" value="FAD_NAD(P)-BINDING DOMAIN-CONTAINING PROTEIN"/>
    <property type="match status" value="1"/>
</dbReference>
<gene>
    <name evidence="2" type="ORF">SVUK_LOCUS20991</name>
</gene>
<protein>
    <recommendedName>
        <fullName evidence="1">FAD/NAD(P)-binding domain-containing protein</fullName>
    </recommendedName>
</protein>
<evidence type="ECO:0000259" key="1">
    <source>
        <dbReference type="Pfam" id="PF07992"/>
    </source>
</evidence>
<feature type="non-terminal residue" evidence="2">
    <location>
        <position position="1"/>
    </location>
</feature>
<dbReference type="PANTHER" id="PTHR43100">
    <property type="entry name" value="GLUTAMATE SYNTHASE [NADPH] SMALL CHAIN"/>
    <property type="match status" value="1"/>
</dbReference>
<reference evidence="2 3" key="1">
    <citation type="submission" date="2018-11" db="EMBL/GenBank/DDBJ databases">
        <authorList>
            <consortium name="Pathogen Informatics"/>
        </authorList>
    </citation>
    <scope>NUCLEOTIDE SEQUENCE [LARGE SCALE GENOMIC DNA]</scope>
</reference>
<dbReference type="SUPFAM" id="SSF51905">
    <property type="entry name" value="FAD/NAD(P)-binding domain"/>
    <property type="match status" value="1"/>
</dbReference>
<dbReference type="AlphaFoldDB" id="A0A3P7JY05"/>